<evidence type="ECO:0000256" key="6">
    <source>
        <dbReference type="ARBA" id="ARBA00023136"/>
    </source>
</evidence>
<dbReference type="InterPro" id="IPR000719">
    <property type="entry name" value="Prot_kinase_dom"/>
</dbReference>
<reference evidence="15" key="1">
    <citation type="submission" date="2012-12" db="EMBL/GenBank/DDBJ databases">
        <authorList>
            <person name="Hellsten U."/>
            <person name="Grimwood J."/>
            <person name="Chapman J.A."/>
            <person name="Shapiro H."/>
            <person name="Aerts A."/>
            <person name="Otillar R.P."/>
            <person name="Terry A.Y."/>
            <person name="Boore J.L."/>
            <person name="Simakov O."/>
            <person name="Marletaz F."/>
            <person name="Cho S.-J."/>
            <person name="Edsinger-Gonzales E."/>
            <person name="Havlak P."/>
            <person name="Kuo D.-H."/>
            <person name="Larsson T."/>
            <person name="Lv J."/>
            <person name="Arendt D."/>
            <person name="Savage R."/>
            <person name="Osoegawa K."/>
            <person name="de Jong P."/>
            <person name="Lindberg D.R."/>
            <person name="Seaver E.C."/>
            <person name="Weisblat D.A."/>
            <person name="Putnam N.H."/>
            <person name="Grigoriev I.V."/>
            <person name="Rokhsar D.S."/>
        </authorList>
    </citation>
    <scope>NUCLEOTIDE SEQUENCE</scope>
</reference>
<keyword evidence="7 9" id="KW-0456">Lyase</keyword>
<dbReference type="GeneID" id="20215412"/>
<dbReference type="GO" id="GO:0006182">
    <property type="term" value="P:cGMP biosynthetic process"/>
    <property type="evidence" value="ECO:0000318"/>
    <property type="project" value="GO_Central"/>
</dbReference>
<keyword evidence="4" id="KW-0547">Nucleotide-binding</keyword>
<comment type="catalytic activity">
    <reaction evidence="10">
        <text>GTP = 3',5'-cyclic GMP + diphosphate</text>
        <dbReference type="Rhea" id="RHEA:13665"/>
        <dbReference type="ChEBI" id="CHEBI:33019"/>
        <dbReference type="ChEBI" id="CHEBI:37565"/>
        <dbReference type="ChEBI" id="CHEBI:57746"/>
        <dbReference type="EC" id="4.6.1.2"/>
    </reaction>
</comment>
<dbReference type="OrthoDB" id="60033at2759"/>
<dbReference type="AlphaFoldDB" id="T1G2W4"/>
<dbReference type="EMBL" id="AMQM01003822">
    <property type="status" value="NOT_ANNOTATED_CDS"/>
    <property type="molecule type" value="Genomic_DNA"/>
</dbReference>
<dbReference type="EMBL" id="KB096325">
    <property type="protein sequence ID" value="ESO05548.1"/>
    <property type="molecule type" value="Genomic_DNA"/>
</dbReference>
<dbReference type="RefSeq" id="XP_009016181.1">
    <property type="nucleotide sequence ID" value="XM_009017933.1"/>
</dbReference>
<dbReference type="GO" id="GO:0004672">
    <property type="term" value="F:protein kinase activity"/>
    <property type="evidence" value="ECO:0007669"/>
    <property type="project" value="InterPro"/>
</dbReference>
<dbReference type="Gene3D" id="1.10.510.10">
    <property type="entry name" value="Transferase(Phosphotransferase) domain 1"/>
    <property type="match status" value="1"/>
</dbReference>
<protein>
    <recommendedName>
        <fullName evidence="2 10">Guanylate cyclase</fullName>
        <ecNumber evidence="2 10">4.6.1.2</ecNumber>
    </recommendedName>
</protein>
<evidence type="ECO:0000256" key="7">
    <source>
        <dbReference type="ARBA" id="ARBA00023239"/>
    </source>
</evidence>
<dbReference type="PROSITE" id="PS50125">
    <property type="entry name" value="GUANYLATE_CYCLASE_2"/>
    <property type="match status" value="1"/>
</dbReference>
<gene>
    <name evidence="14" type="primary">20215412</name>
    <name evidence="13" type="ORF">HELRODRAFT_77336</name>
</gene>
<name>T1G2W4_HELRO</name>
<dbReference type="SUPFAM" id="SSF55073">
    <property type="entry name" value="Nucleotide cyclase"/>
    <property type="match status" value="1"/>
</dbReference>
<dbReference type="HOGENOM" id="CLU_001072_11_2_1"/>
<dbReference type="FunFam" id="1.10.510.10:FF:001051">
    <property type="entry name" value="Guanylate cyclase"/>
    <property type="match status" value="1"/>
</dbReference>
<dbReference type="InParanoid" id="T1G2W4"/>
<dbReference type="PROSITE" id="PS50011">
    <property type="entry name" value="PROTEIN_KINASE_DOM"/>
    <property type="match status" value="1"/>
</dbReference>
<dbReference type="InterPro" id="IPR018297">
    <property type="entry name" value="A/G_cyclase_CS"/>
</dbReference>
<dbReference type="PROSITE" id="PS00452">
    <property type="entry name" value="GUANYLATE_CYCLASE_1"/>
    <property type="match status" value="1"/>
</dbReference>
<evidence type="ECO:0000256" key="3">
    <source>
        <dbReference type="ARBA" id="ARBA00022692"/>
    </source>
</evidence>
<dbReference type="Pfam" id="PF00211">
    <property type="entry name" value="Guanylate_cyc"/>
    <property type="match status" value="1"/>
</dbReference>
<keyword evidence="15" id="KW-1185">Reference proteome</keyword>
<evidence type="ECO:0000256" key="2">
    <source>
        <dbReference type="ARBA" id="ARBA00012202"/>
    </source>
</evidence>
<dbReference type="InterPro" id="IPR050401">
    <property type="entry name" value="Cyclic_nucleotide_synthase"/>
</dbReference>
<reference evidence="14" key="3">
    <citation type="submission" date="2015-06" db="UniProtKB">
        <authorList>
            <consortium name="EnsemblMetazoa"/>
        </authorList>
    </citation>
    <scope>IDENTIFICATION</scope>
</reference>
<comment type="similarity">
    <text evidence="9">Belongs to the adenylyl cyclase class-4/guanylyl cyclase family.</text>
</comment>
<dbReference type="InterPro" id="IPR001054">
    <property type="entry name" value="A/G_cyclase"/>
</dbReference>
<dbReference type="InterPro" id="IPR001245">
    <property type="entry name" value="Ser-Thr/Tyr_kinase_cat_dom"/>
</dbReference>
<dbReference type="InterPro" id="IPR029787">
    <property type="entry name" value="Nucleotide_cyclase"/>
</dbReference>
<dbReference type="GO" id="GO:0004383">
    <property type="term" value="F:guanylate cyclase activity"/>
    <property type="evidence" value="ECO:0000318"/>
    <property type="project" value="GO_Central"/>
</dbReference>
<dbReference type="SMART" id="SM00044">
    <property type="entry name" value="CYCc"/>
    <property type="match status" value="1"/>
</dbReference>
<dbReference type="eggNOG" id="KOG1023">
    <property type="taxonomic scope" value="Eukaryota"/>
</dbReference>
<proteinExistence type="inferred from homology"/>
<dbReference type="KEGG" id="hro:HELRODRAFT_77336"/>
<comment type="subcellular location">
    <subcellularLocation>
        <location evidence="1">Membrane</location>
        <topology evidence="1">Single-pass membrane protein</topology>
    </subcellularLocation>
</comment>
<dbReference type="Pfam" id="PF07714">
    <property type="entry name" value="PK_Tyr_Ser-Thr"/>
    <property type="match status" value="1"/>
</dbReference>
<dbReference type="Gene3D" id="3.30.70.1230">
    <property type="entry name" value="Nucleotide cyclase"/>
    <property type="match status" value="1"/>
</dbReference>
<dbReference type="SUPFAM" id="SSF56112">
    <property type="entry name" value="Protein kinase-like (PK-like)"/>
    <property type="match status" value="1"/>
</dbReference>
<dbReference type="CDD" id="cd07302">
    <property type="entry name" value="CHD"/>
    <property type="match status" value="1"/>
</dbReference>
<evidence type="ECO:0000256" key="8">
    <source>
        <dbReference type="ARBA" id="ARBA00023293"/>
    </source>
</evidence>
<keyword evidence="6" id="KW-0472">Membrane</keyword>
<dbReference type="GO" id="GO:0005524">
    <property type="term" value="F:ATP binding"/>
    <property type="evidence" value="ECO:0007669"/>
    <property type="project" value="InterPro"/>
</dbReference>
<dbReference type="EnsemblMetazoa" id="HelroT77336">
    <property type="protein sequence ID" value="HelroP77336"/>
    <property type="gene ID" value="HelroG77336"/>
</dbReference>
<keyword evidence="8 10" id="KW-0141">cGMP biosynthesis</keyword>
<evidence type="ECO:0000313" key="15">
    <source>
        <dbReference type="Proteomes" id="UP000015101"/>
    </source>
</evidence>
<dbReference type="GO" id="GO:0035556">
    <property type="term" value="P:intracellular signal transduction"/>
    <property type="evidence" value="ECO:0007669"/>
    <property type="project" value="InterPro"/>
</dbReference>
<evidence type="ECO:0000313" key="13">
    <source>
        <dbReference type="EMBL" id="ESO05548.1"/>
    </source>
</evidence>
<organism evidence="14 15">
    <name type="scientific">Helobdella robusta</name>
    <name type="common">Californian leech</name>
    <dbReference type="NCBI Taxonomy" id="6412"/>
    <lineage>
        <taxon>Eukaryota</taxon>
        <taxon>Metazoa</taxon>
        <taxon>Spiralia</taxon>
        <taxon>Lophotrochozoa</taxon>
        <taxon>Annelida</taxon>
        <taxon>Clitellata</taxon>
        <taxon>Hirudinea</taxon>
        <taxon>Rhynchobdellida</taxon>
        <taxon>Glossiphoniidae</taxon>
        <taxon>Helobdella</taxon>
    </lineage>
</organism>
<sequence length="508" mass="57650">MLTAIHKGEVVTVNYSLKREIALTRKDLVELVKMKDLQHDNIIYFLGASIEPDRICYLTQYCARGSLQELLADPQTSVDWTFKLSFATDLSKGMNYLHKSFIAQHGKLSSKVCMIDNRLWVLKVAGFGLSKFKTEIKEEHSSENFYRDLLWTAPEHLLPSGSSQKGDVYSFAIIVYEILFKCFPYQTNNLKYKDIITRIHNCLTEPFRPQLRALEDADANPAIVSLVTKCWAEDPNDRPAFDAVEKTLKKFHTVKSDSIVDSMLKKLEKYANNLELIVKQRTQELIEEKRKTDILLNSMLPPFIADELKAGRKVEPKLYQSASVYFSDIVGFTTLSSESTPMQIVDLLNDLYGAFDDTISKHNVYKVETIGDAYMVVSGLPQVTERHVVEICNMALDLLGIVKTFKIRHRPEMTLMLRIGIHSGPCAAGVVGHTMPRYCLFGDTVNTASRMESTGEALKIHLSTAARDQLLRFPGYVIELRGPTELKGKGTMVTYWLLKKEPSENKKK</sequence>
<evidence type="ECO:0000313" key="14">
    <source>
        <dbReference type="EnsemblMetazoa" id="HelroP77336"/>
    </source>
</evidence>
<dbReference type="Proteomes" id="UP000015101">
    <property type="component" value="Unassembled WGS sequence"/>
</dbReference>
<accession>T1G2W4</accession>
<evidence type="ECO:0000256" key="4">
    <source>
        <dbReference type="ARBA" id="ARBA00022741"/>
    </source>
</evidence>
<dbReference type="GO" id="GO:0005886">
    <property type="term" value="C:plasma membrane"/>
    <property type="evidence" value="ECO:0000318"/>
    <property type="project" value="GO_Central"/>
</dbReference>
<dbReference type="InterPro" id="IPR011009">
    <property type="entry name" value="Kinase-like_dom_sf"/>
</dbReference>
<evidence type="ECO:0000256" key="5">
    <source>
        <dbReference type="ARBA" id="ARBA00022989"/>
    </source>
</evidence>
<dbReference type="FunFam" id="3.30.70.1230:FF:000044">
    <property type="entry name" value="Guanylate cyclase"/>
    <property type="match status" value="1"/>
</dbReference>
<evidence type="ECO:0000256" key="9">
    <source>
        <dbReference type="RuleBase" id="RU000405"/>
    </source>
</evidence>
<feature type="domain" description="Guanylate cyclase" evidence="12">
    <location>
        <begin position="323"/>
        <end position="452"/>
    </location>
</feature>
<dbReference type="PANTHER" id="PTHR11920:SF501">
    <property type="entry name" value="GUANYLATE CYCLASE 32E"/>
    <property type="match status" value="1"/>
</dbReference>
<feature type="domain" description="Protein kinase" evidence="11">
    <location>
        <begin position="1"/>
        <end position="255"/>
    </location>
</feature>
<evidence type="ECO:0000256" key="1">
    <source>
        <dbReference type="ARBA" id="ARBA00004167"/>
    </source>
</evidence>
<evidence type="ECO:0000259" key="12">
    <source>
        <dbReference type="PROSITE" id="PS50125"/>
    </source>
</evidence>
<dbReference type="GO" id="GO:0001653">
    <property type="term" value="F:peptide receptor activity"/>
    <property type="evidence" value="ECO:0000318"/>
    <property type="project" value="GO_Central"/>
</dbReference>
<dbReference type="CTD" id="20215412"/>
<dbReference type="PANTHER" id="PTHR11920">
    <property type="entry name" value="GUANYLYL CYCLASE"/>
    <property type="match status" value="1"/>
</dbReference>
<keyword evidence="5" id="KW-1133">Transmembrane helix</keyword>
<keyword evidence="3" id="KW-0812">Transmembrane</keyword>
<evidence type="ECO:0000256" key="10">
    <source>
        <dbReference type="RuleBase" id="RU003431"/>
    </source>
</evidence>
<reference evidence="13 15" key="2">
    <citation type="journal article" date="2013" name="Nature">
        <title>Insights into bilaterian evolution from three spiralian genomes.</title>
        <authorList>
            <person name="Simakov O."/>
            <person name="Marletaz F."/>
            <person name="Cho S.J."/>
            <person name="Edsinger-Gonzales E."/>
            <person name="Havlak P."/>
            <person name="Hellsten U."/>
            <person name="Kuo D.H."/>
            <person name="Larsson T."/>
            <person name="Lv J."/>
            <person name="Arendt D."/>
            <person name="Savage R."/>
            <person name="Osoegawa K."/>
            <person name="de Jong P."/>
            <person name="Grimwood J."/>
            <person name="Chapman J.A."/>
            <person name="Shapiro H."/>
            <person name="Aerts A."/>
            <person name="Otillar R.P."/>
            <person name="Terry A.Y."/>
            <person name="Boore J.L."/>
            <person name="Grigoriev I.V."/>
            <person name="Lindberg D.R."/>
            <person name="Seaver E.C."/>
            <person name="Weisblat D.A."/>
            <person name="Putnam N.H."/>
            <person name="Rokhsar D.S."/>
        </authorList>
    </citation>
    <scope>NUCLEOTIDE SEQUENCE</scope>
</reference>
<dbReference type="EC" id="4.6.1.2" evidence="2 10"/>
<evidence type="ECO:0000259" key="11">
    <source>
        <dbReference type="PROSITE" id="PS50011"/>
    </source>
</evidence>
<dbReference type="GO" id="GO:0007168">
    <property type="term" value="P:receptor guanylyl cyclase signaling pathway"/>
    <property type="evidence" value="ECO:0000318"/>
    <property type="project" value="GO_Central"/>
</dbReference>